<proteinExistence type="predicted"/>
<name>F9X9T2_ZYMTI</name>
<gene>
    <name evidence="1" type="ORF">MYCGRDRAFT_92915</name>
</gene>
<dbReference type="HOGENOM" id="CLU_912792_0_0_1"/>
<sequence length="305" mass="32513">MACLLLPSSRMKRLAKYANILIGANIAIVELALAQDLRLCDSIGDRLLSVTETLDNHAMRTKAPLPQILDAALSPHFQVVPTRTTAAASSSTTDEDAGEQGKINLLAMIGQVEVEWLEAPSTGSTVMLGSVDMPIIVVAIMVALLERLVASLDGIGTTTNPAPTSSLISAGRNVLLESGSCRPSIRPANRAATSPLDFGCVIVLAAPEWAYTRSFTRQVGHKRQRITLSTQTTAINQCDAETNHQCCEPFDRPNSKCGNKRTIVCWAGSNSECGRGCDGSYRGGITVQLPGLGEINNVQEKIPSQ</sequence>
<dbReference type="KEGG" id="ztr:MYCGRDRAFT_92915"/>
<keyword evidence="2" id="KW-1185">Reference proteome</keyword>
<reference evidence="1 2" key="1">
    <citation type="journal article" date="2011" name="PLoS Genet.">
        <title>Finished genome of the fungal wheat pathogen Mycosphaerella graminicola reveals dispensome structure, chromosome plasticity, and stealth pathogenesis.</title>
        <authorList>
            <person name="Goodwin S.B."/>
            <person name="Ben M'barek S."/>
            <person name="Dhillon B."/>
            <person name="Wittenberg A.H.J."/>
            <person name="Crane C.F."/>
            <person name="Hane J.K."/>
            <person name="Foster A.J."/>
            <person name="Van der Lee T.A.J."/>
            <person name="Grimwood J."/>
            <person name="Aerts A."/>
            <person name="Antoniw J."/>
            <person name="Bailey A."/>
            <person name="Bluhm B."/>
            <person name="Bowler J."/>
            <person name="Bristow J."/>
            <person name="van der Burgt A."/>
            <person name="Canto-Canche B."/>
            <person name="Churchill A.C.L."/>
            <person name="Conde-Ferraez L."/>
            <person name="Cools H.J."/>
            <person name="Coutinho P.M."/>
            <person name="Csukai M."/>
            <person name="Dehal P."/>
            <person name="De Wit P."/>
            <person name="Donzelli B."/>
            <person name="van de Geest H.C."/>
            <person name="van Ham R.C.H.J."/>
            <person name="Hammond-Kosack K.E."/>
            <person name="Henrissat B."/>
            <person name="Kilian A."/>
            <person name="Kobayashi A.K."/>
            <person name="Koopmann E."/>
            <person name="Kourmpetis Y."/>
            <person name="Kuzniar A."/>
            <person name="Lindquist E."/>
            <person name="Lombard V."/>
            <person name="Maliepaard C."/>
            <person name="Martins N."/>
            <person name="Mehrabi R."/>
            <person name="Nap J.P.H."/>
            <person name="Ponomarenko A."/>
            <person name="Rudd J.J."/>
            <person name="Salamov A."/>
            <person name="Schmutz J."/>
            <person name="Schouten H.J."/>
            <person name="Shapiro H."/>
            <person name="Stergiopoulos I."/>
            <person name="Torriani S.F.F."/>
            <person name="Tu H."/>
            <person name="de Vries R.P."/>
            <person name="Waalwijk C."/>
            <person name="Ware S.B."/>
            <person name="Wiebenga A."/>
            <person name="Zwiers L.-H."/>
            <person name="Oliver R.P."/>
            <person name="Grigoriev I.V."/>
            <person name="Kema G.H.J."/>
        </authorList>
    </citation>
    <scope>NUCLEOTIDE SEQUENCE [LARGE SCALE GENOMIC DNA]</scope>
    <source>
        <strain evidence="2">CBS 115943 / IPO323</strain>
    </source>
</reference>
<dbReference type="RefSeq" id="XP_003853181.1">
    <property type="nucleotide sequence ID" value="XM_003853133.1"/>
</dbReference>
<protein>
    <submittedName>
        <fullName evidence="1">Uncharacterized protein</fullName>
    </submittedName>
</protein>
<dbReference type="Proteomes" id="UP000008062">
    <property type="component" value="Chromosome 4"/>
</dbReference>
<dbReference type="InParanoid" id="F9X9T2"/>
<dbReference type="AlphaFoldDB" id="F9X9T2"/>
<evidence type="ECO:0000313" key="1">
    <source>
        <dbReference type="EMBL" id="EGP88157.1"/>
    </source>
</evidence>
<accession>F9X9T2</accession>
<dbReference type="GeneID" id="13399545"/>
<organism evidence="1 2">
    <name type="scientific">Zymoseptoria tritici (strain CBS 115943 / IPO323)</name>
    <name type="common">Speckled leaf blotch fungus</name>
    <name type="synonym">Septoria tritici</name>
    <dbReference type="NCBI Taxonomy" id="336722"/>
    <lineage>
        <taxon>Eukaryota</taxon>
        <taxon>Fungi</taxon>
        <taxon>Dikarya</taxon>
        <taxon>Ascomycota</taxon>
        <taxon>Pezizomycotina</taxon>
        <taxon>Dothideomycetes</taxon>
        <taxon>Dothideomycetidae</taxon>
        <taxon>Mycosphaerellales</taxon>
        <taxon>Mycosphaerellaceae</taxon>
        <taxon>Zymoseptoria</taxon>
    </lineage>
</organism>
<dbReference type="EMBL" id="CM001199">
    <property type="protein sequence ID" value="EGP88157.1"/>
    <property type="molecule type" value="Genomic_DNA"/>
</dbReference>
<evidence type="ECO:0000313" key="2">
    <source>
        <dbReference type="Proteomes" id="UP000008062"/>
    </source>
</evidence>